<keyword evidence="1" id="KW-0560">Oxidoreductase</keyword>
<dbReference type="InterPro" id="IPR036291">
    <property type="entry name" value="NAD(P)-bd_dom_sf"/>
</dbReference>
<reference evidence="3" key="1">
    <citation type="submission" date="2020-05" db="EMBL/GenBank/DDBJ databases">
        <authorList>
            <person name="Chiriac C."/>
            <person name="Salcher M."/>
            <person name="Ghai R."/>
            <person name="Kavagutti S V."/>
        </authorList>
    </citation>
    <scope>NUCLEOTIDE SEQUENCE</scope>
</reference>
<gene>
    <name evidence="3" type="ORF">UFOPK3564_01199</name>
</gene>
<evidence type="ECO:0000256" key="1">
    <source>
        <dbReference type="ARBA" id="ARBA00023002"/>
    </source>
</evidence>
<dbReference type="Gene3D" id="3.40.50.720">
    <property type="entry name" value="NAD(P)-binding Rossmann-like Domain"/>
    <property type="match status" value="1"/>
</dbReference>
<evidence type="ECO:0000259" key="2">
    <source>
        <dbReference type="PROSITE" id="PS51176"/>
    </source>
</evidence>
<dbReference type="InterPro" id="IPR003099">
    <property type="entry name" value="Prephen_DH"/>
</dbReference>
<dbReference type="Pfam" id="PF20463">
    <property type="entry name" value="PDH_C"/>
    <property type="match status" value="1"/>
</dbReference>
<dbReference type="GO" id="GO:0006571">
    <property type="term" value="P:tyrosine biosynthetic process"/>
    <property type="evidence" value="ECO:0007669"/>
    <property type="project" value="InterPro"/>
</dbReference>
<evidence type="ECO:0000313" key="3">
    <source>
        <dbReference type="EMBL" id="CAB4910477.1"/>
    </source>
</evidence>
<dbReference type="PROSITE" id="PS51176">
    <property type="entry name" value="PDH_ADH"/>
    <property type="match status" value="1"/>
</dbReference>
<dbReference type="InterPro" id="IPR008927">
    <property type="entry name" value="6-PGluconate_DH-like_C_sf"/>
</dbReference>
<dbReference type="EMBL" id="CAFBMK010000053">
    <property type="protein sequence ID" value="CAB4910477.1"/>
    <property type="molecule type" value="Genomic_DNA"/>
</dbReference>
<dbReference type="SUPFAM" id="SSF48179">
    <property type="entry name" value="6-phosphogluconate dehydrogenase C-terminal domain-like"/>
    <property type="match status" value="1"/>
</dbReference>
<protein>
    <submittedName>
        <fullName evidence="3">Unannotated protein</fullName>
    </submittedName>
</protein>
<dbReference type="GO" id="GO:0004665">
    <property type="term" value="F:prephenate dehydrogenase (NADP+) activity"/>
    <property type="evidence" value="ECO:0007669"/>
    <property type="project" value="InterPro"/>
</dbReference>
<sequence>MSAAGAGSDEVPRVGVVGLGLIGGSALLGLRAAGLPVRGCDRGEAARAWCEGLGVPCDPSPEDAARAVDVLLVCVPPHATAAVAAVALAADPDVVVVDVASVKAPVVDELRTRAPADAGRFLPAHPLAGAESSGHEAAREDLLRGATWAVCPPGDDPDGAVDTAAVLLRVAPVLDALDARLLVCTPEEHDRALAATSHAPHVVAGTVAEVAGDPPTGGPVAAVLSGGALRDVTRVAAAPVGLWAEILRANADRTADALEAVADRLRATAEALRSGDHDAVVAGWERGTAAHDRLASARWGTAAWEPLALDDGWDGLLGLGAAGVVVRGLREDGRGGIAGERWATAG</sequence>
<dbReference type="InterPro" id="IPR050812">
    <property type="entry name" value="Preph/Arog_dehydrog"/>
</dbReference>
<proteinExistence type="predicted"/>
<feature type="domain" description="Prephenate/arogenate dehydrogenase" evidence="2">
    <location>
        <begin position="12"/>
        <end position="302"/>
    </location>
</feature>
<dbReference type="Pfam" id="PF02153">
    <property type="entry name" value="PDH_N"/>
    <property type="match status" value="1"/>
</dbReference>
<dbReference type="GO" id="GO:0008977">
    <property type="term" value="F:prephenate dehydrogenase (NAD+) activity"/>
    <property type="evidence" value="ECO:0007669"/>
    <property type="project" value="InterPro"/>
</dbReference>
<organism evidence="3">
    <name type="scientific">freshwater metagenome</name>
    <dbReference type="NCBI Taxonomy" id="449393"/>
    <lineage>
        <taxon>unclassified sequences</taxon>
        <taxon>metagenomes</taxon>
        <taxon>ecological metagenomes</taxon>
    </lineage>
</organism>
<dbReference type="Gene3D" id="1.10.3660.10">
    <property type="entry name" value="6-phosphogluconate dehydrogenase C-terminal like domain"/>
    <property type="match status" value="1"/>
</dbReference>
<dbReference type="PANTHER" id="PTHR21363">
    <property type="entry name" value="PREPHENATE DEHYDROGENASE"/>
    <property type="match status" value="1"/>
</dbReference>
<dbReference type="InterPro" id="IPR046826">
    <property type="entry name" value="PDH_N"/>
</dbReference>
<dbReference type="PANTHER" id="PTHR21363:SF0">
    <property type="entry name" value="PREPHENATE DEHYDROGENASE [NADP(+)]"/>
    <property type="match status" value="1"/>
</dbReference>
<dbReference type="GO" id="GO:0070403">
    <property type="term" value="F:NAD+ binding"/>
    <property type="evidence" value="ECO:0007669"/>
    <property type="project" value="InterPro"/>
</dbReference>
<dbReference type="AlphaFoldDB" id="A0A6J7GPQ1"/>
<dbReference type="InterPro" id="IPR046825">
    <property type="entry name" value="PDH_C"/>
</dbReference>
<accession>A0A6J7GPQ1</accession>
<dbReference type="SUPFAM" id="SSF51735">
    <property type="entry name" value="NAD(P)-binding Rossmann-fold domains"/>
    <property type="match status" value="1"/>
</dbReference>
<name>A0A6J7GPQ1_9ZZZZ</name>